<keyword evidence="2" id="KW-1185">Reference proteome</keyword>
<evidence type="ECO:0000313" key="1">
    <source>
        <dbReference type="EMBL" id="GMJ01678.1"/>
    </source>
</evidence>
<proteinExistence type="predicted"/>
<dbReference type="Proteomes" id="UP001165190">
    <property type="component" value="Unassembled WGS sequence"/>
</dbReference>
<comment type="caution">
    <text evidence="1">The sequence shown here is derived from an EMBL/GenBank/DDBJ whole genome shotgun (WGS) entry which is preliminary data.</text>
</comment>
<reference evidence="1" key="1">
    <citation type="submission" date="2023-05" db="EMBL/GenBank/DDBJ databases">
        <title>Genome and transcriptome analyses reveal genes involved in the formation of fine ridges on petal epidermal cells in Hibiscus trionum.</title>
        <authorList>
            <person name="Koshimizu S."/>
            <person name="Masuda S."/>
            <person name="Ishii T."/>
            <person name="Shirasu K."/>
            <person name="Hoshino A."/>
            <person name="Arita M."/>
        </authorList>
    </citation>
    <scope>NUCLEOTIDE SEQUENCE</scope>
    <source>
        <strain evidence="1">Hamamatsu line</strain>
    </source>
</reference>
<evidence type="ECO:0000313" key="2">
    <source>
        <dbReference type="Proteomes" id="UP001165190"/>
    </source>
</evidence>
<dbReference type="EMBL" id="BSYR01000035">
    <property type="protein sequence ID" value="GMJ01678.1"/>
    <property type="molecule type" value="Genomic_DNA"/>
</dbReference>
<accession>A0A9W7IVH2</accession>
<organism evidence="1 2">
    <name type="scientific">Hibiscus trionum</name>
    <name type="common">Flower of an hour</name>
    <dbReference type="NCBI Taxonomy" id="183268"/>
    <lineage>
        <taxon>Eukaryota</taxon>
        <taxon>Viridiplantae</taxon>
        <taxon>Streptophyta</taxon>
        <taxon>Embryophyta</taxon>
        <taxon>Tracheophyta</taxon>
        <taxon>Spermatophyta</taxon>
        <taxon>Magnoliopsida</taxon>
        <taxon>eudicotyledons</taxon>
        <taxon>Gunneridae</taxon>
        <taxon>Pentapetalae</taxon>
        <taxon>rosids</taxon>
        <taxon>malvids</taxon>
        <taxon>Malvales</taxon>
        <taxon>Malvaceae</taxon>
        <taxon>Malvoideae</taxon>
        <taxon>Hibiscus</taxon>
    </lineage>
</organism>
<dbReference type="OrthoDB" id="997674at2759"/>
<name>A0A9W7IVH2_HIBTR</name>
<dbReference type="AlphaFoldDB" id="A0A9W7IVH2"/>
<sequence>MITSIQGKVSKLEDSMAEAKVVLEQLESVDLEKLGSLDLEKLESMEGIQEEVQEAFNWLDVKMADRGDALKATVVAIKKEVEELKAKSSESKDVDLKKEVELLRTELLVLKAAFGSNVATTTSKDVENFLWGMDQYFKAMGIEEDTKKVILAGVYLNEIALMWWRRRCSDVNRGKATIETWKLRVPR</sequence>
<gene>
    <name evidence="1" type="ORF">HRI_003837000</name>
</gene>
<protein>
    <submittedName>
        <fullName evidence="1">Uncharacterized protein</fullName>
    </submittedName>
</protein>